<organism evidence="10 11">
    <name type="scientific">Gordonia effusa NBRC 100432</name>
    <dbReference type="NCBI Taxonomy" id="1077974"/>
    <lineage>
        <taxon>Bacteria</taxon>
        <taxon>Bacillati</taxon>
        <taxon>Actinomycetota</taxon>
        <taxon>Actinomycetes</taxon>
        <taxon>Mycobacteriales</taxon>
        <taxon>Gordoniaceae</taxon>
        <taxon>Gordonia</taxon>
    </lineage>
</organism>
<feature type="transmembrane region" description="Helical" evidence="7">
    <location>
        <begin position="112"/>
        <end position="134"/>
    </location>
</feature>
<dbReference type="SUPFAM" id="SSF161111">
    <property type="entry name" value="Cation efflux protein transmembrane domain-like"/>
    <property type="match status" value="1"/>
</dbReference>
<comment type="subcellular location">
    <subcellularLocation>
        <location evidence="1">Membrane</location>
        <topology evidence="1">Multi-pass membrane protein</topology>
    </subcellularLocation>
</comment>
<dbReference type="PANTHER" id="PTHR43840">
    <property type="entry name" value="MITOCHONDRIAL METAL TRANSPORTER 1-RELATED"/>
    <property type="match status" value="1"/>
</dbReference>
<feature type="domain" description="Cation efflux protein transmembrane" evidence="8">
    <location>
        <begin position="46"/>
        <end position="238"/>
    </location>
</feature>
<dbReference type="InterPro" id="IPR002524">
    <property type="entry name" value="Cation_efflux"/>
</dbReference>
<feature type="transmembrane region" description="Helical" evidence="7">
    <location>
        <begin position="213"/>
        <end position="230"/>
    </location>
</feature>
<keyword evidence="3" id="KW-0813">Transport</keyword>
<dbReference type="GO" id="GO:0015093">
    <property type="term" value="F:ferrous iron transmembrane transporter activity"/>
    <property type="evidence" value="ECO:0007669"/>
    <property type="project" value="TreeGrafter"/>
</dbReference>
<sequence>MTEHAHEHRHGLLATLRHAVVPHSHDSVDRLDDALTSDRAGIRAVQVSLVVLVLTAVAQLLVVVVSGSVALAADTIHNFSDALTSVPLWIAFAVGTRSATRRFTYGFGRVEDLAGLFVVAMIALSAVVALVEAIRRLVNPAPLHHLGWVALAGVIGFLGNEAVALYRIRVGRRIGSAALVADGMHARTDGLTSLAVLLGAGGVWLGFPLADPIVGLLISAAILGVLWTAGREVFGRLLDGVDPQIIADAEYALVEAGLGQPHSLKMRWVGHRLRADVELDVDAKLSLAQAHTIAHDAQAVLARRVPHLEYALVHAYPAHANTGTAV</sequence>
<evidence type="ECO:0000259" key="8">
    <source>
        <dbReference type="Pfam" id="PF01545"/>
    </source>
</evidence>
<dbReference type="FunFam" id="1.20.1510.10:FF:000006">
    <property type="entry name" value="Divalent cation efflux transporter"/>
    <property type="match status" value="1"/>
</dbReference>
<dbReference type="InterPro" id="IPR027469">
    <property type="entry name" value="Cation_efflux_TMD_sf"/>
</dbReference>
<dbReference type="InterPro" id="IPR050291">
    <property type="entry name" value="CDF_Transporter"/>
</dbReference>
<evidence type="ECO:0000256" key="1">
    <source>
        <dbReference type="ARBA" id="ARBA00004141"/>
    </source>
</evidence>
<name>H0R3E0_9ACTN</name>
<evidence type="ECO:0000256" key="4">
    <source>
        <dbReference type="ARBA" id="ARBA00022692"/>
    </source>
</evidence>
<dbReference type="GO" id="GO:0006882">
    <property type="term" value="P:intracellular zinc ion homeostasis"/>
    <property type="evidence" value="ECO:0007669"/>
    <property type="project" value="TreeGrafter"/>
</dbReference>
<comment type="similarity">
    <text evidence="2">Belongs to the cation diffusion facilitator (CDF) transporter (TC 2.A.4) family.</text>
</comment>
<keyword evidence="11" id="KW-1185">Reference proteome</keyword>
<dbReference type="PANTHER" id="PTHR43840:SF15">
    <property type="entry name" value="MITOCHONDRIAL METAL TRANSPORTER 1-RELATED"/>
    <property type="match status" value="1"/>
</dbReference>
<feature type="transmembrane region" description="Helical" evidence="7">
    <location>
        <begin position="189"/>
        <end position="207"/>
    </location>
</feature>
<dbReference type="AlphaFoldDB" id="H0R3E0"/>
<dbReference type="GO" id="GO:0005886">
    <property type="term" value="C:plasma membrane"/>
    <property type="evidence" value="ECO:0007669"/>
    <property type="project" value="TreeGrafter"/>
</dbReference>
<feature type="transmembrane region" description="Helical" evidence="7">
    <location>
        <begin position="146"/>
        <end position="168"/>
    </location>
</feature>
<feature type="transmembrane region" description="Helical" evidence="7">
    <location>
        <begin position="79"/>
        <end position="100"/>
    </location>
</feature>
<evidence type="ECO:0000256" key="3">
    <source>
        <dbReference type="ARBA" id="ARBA00022448"/>
    </source>
</evidence>
<dbReference type="InterPro" id="IPR036837">
    <property type="entry name" value="Cation_efflux_CTD_sf"/>
</dbReference>
<keyword evidence="6 7" id="KW-0472">Membrane</keyword>
<evidence type="ECO:0000256" key="2">
    <source>
        <dbReference type="ARBA" id="ARBA00008114"/>
    </source>
</evidence>
<dbReference type="NCBIfam" id="TIGR01297">
    <property type="entry name" value="CDF"/>
    <property type="match status" value="1"/>
</dbReference>
<evidence type="ECO:0000313" key="11">
    <source>
        <dbReference type="Proteomes" id="UP000035034"/>
    </source>
</evidence>
<evidence type="ECO:0000256" key="6">
    <source>
        <dbReference type="ARBA" id="ARBA00023136"/>
    </source>
</evidence>
<dbReference type="GO" id="GO:0015086">
    <property type="term" value="F:cadmium ion transmembrane transporter activity"/>
    <property type="evidence" value="ECO:0007669"/>
    <property type="project" value="TreeGrafter"/>
</dbReference>
<evidence type="ECO:0000313" key="10">
    <source>
        <dbReference type="EMBL" id="GAB19591.1"/>
    </source>
</evidence>
<dbReference type="Pfam" id="PF01545">
    <property type="entry name" value="Cation_efflux"/>
    <property type="match status" value="1"/>
</dbReference>
<dbReference type="Gene3D" id="1.20.1510.10">
    <property type="entry name" value="Cation efflux protein transmembrane domain"/>
    <property type="match status" value="1"/>
</dbReference>
<dbReference type="InterPro" id="IPR058533">
    <property type="entry name" value="Cation_efflux_TM"/>
</dbReference>
<reference evidence="10 11" key="1">
    <citation type="submission" date="2011-12" db="EMBL/GenBank/DDBJ databases">
        <title>Whole genome shotgun sequence of Gordonia effusa NBRC 100432.</title>
        <authorList>
            <person name="Yoshida I."/>
            <person name="Takarada H."/>
            <person name="Hosoyama A."/>
            <person name="Tsuchikane K."/>
            <person name="Katsumata H."/>
            <person name="Yamazaki S."/>
            <person name="Fujita N."/>
        </authorList>
    </citation>
    <scope>NUCLEOTIDE SEQUENCE [LARGE SCALE GENOMIC DNA]</scope>
    <source>
        <strain evidence="10 11">NBRC 100432</strain>
    </source>
</reference>
<dbReference type="Gene3D" id="3.30.70.1350">
    <property type="entry name" value="Cation efflux protein, cytoplasmic domain"/>
    <property type="match status" value="1"/>
</dbReference>
<dbReference type="SUPFAM" id="SSF160240">
    <property type="entry name" value="Cation efflux protein cytoplasmic domain-like"/>
    <property type="match status" value="1"/>
</dbReference>
<proteinExistence type="inferred from homology"/>
<dbReference type="STRING" id="1077974.GOEFS_092_00160"/>
<evidence type="ECO:0000256" key="7">
    <source>
        <dbReference type="SAM" id="Phobius"/>
    </source>
</evidence>
<accession>H0R3E0</accession>
<dbReference type="Pfam" id="PF16916">
    <property type="entry name" value="ZT_dimer"/>
    <property type="match status" value="1"/>
</dbReference>
<dbReference type="eggNOG" id="COG0053">
    <property type="taxonomic scope" value="Bacteria"/>
</dbReference>
<dbReference type="RefSeq" id="WP_007318926.1">
    <property type="nucleotide sequence ID" value="NZ_BAEH01000092.1"/>
</dbReference>
<evidence type="ECO:0000259" key="9">
    <source>
        <dbReference type="Pfam" id="PF16916"/>
    </source>
</evidence>
<gene>
    <name evidence="10" type="ORF">GOEFS_092_00160</name>
</gene>
<dbReference type="EMBL" id="BAEH01000092">
    <property type="protein sequence ID" value="GAB19591.1"/>
    <property type="molecule type" value="Genomic_DNA"/>
</dbReference>
<keyword evidence="5 7" id="KW-1133">Transmembrane helix</keyword>
<feature type="domain" description="Cation efflux protein cytoplasmic" evidence="9">
    <location>
        <begin position="260"/>
        <end position="315"/>
    </location>
</feature>
<protein>
    <submittedName>
        <fullName evidence="10">Putative CDF family transporter</fullName>
    </submittedName>
</protein>
<keyword evidence="4 7" id="KW-0812">Transmembrane</keyword>
<evidence type="ECO:0000256" key="5">
    <source>
        <dbReference type="ARBA" id="ARBA00022989"/>
    </source>
</evidence>
<dbReference type="InterPro" id="IPR027470">
    <property type="entry name" value="Cation_efflux_CTD"/>
</dbReference>
<dbReference type="GO" id="GO:0015341">
    <property type="term" value="F:zinc efflux antiporter activity"/>
    <property type="evidence" value="ECO:0007669"/>
    <property type="project" value="TreeGrafter"/>
</dbReference>
<feature type="transmembrane region" description="Helical" evidence="7">
    <location>
        <begin position="49"/>
        <end position="73"/>
    </location>
</feature>
<dbReference type="Proteomes" id="UP000035034">
    <property type="component" value="Unassembled WGS sequence"/>
</dbReference>
<comment type="caution">
    <text evidence="10">The sequence shown here is derived from an EMBL/GenBank/DDBJ whole genome shotgun (WGS) entry which is preliminary data.</text>
</comment>